<dbReference type="PANTHER" id="PTHR13847">
    <property type="entry name" value="SARCOSINE DEHYDROGENASE-RELATED"/>
    <property type="match status" value="1"/>
</dbReference>
<dbReference type="PATRIC" id="fig|37636.3.peg.2572"/>
<dbReference type="InterPro" id="IPR006076">
    <property type="entry name" value="FAD-dep_OxRdtase"/>
</dbReference>
<evidence type="ECO:0000313" key="11">
    <source>
        <dbReference type="Proteomes" id="UP000286910"/>
    </source>
</evidence>
<dbReference type="SUPFAM" id="SSF51905">
    <property type="entry name" value="FAD/NAD(P)-binding domain"/>
    <property type="match status" value="1"/>
</dbReference>
<sequence length="320" mass="34188">MRVEVAVVGAGIIGTLAAYELRKRGLSVLLLDAGKEGAATLASAGMLAPYPEGLSGEVLEAALFGLEYYPGLLEELAAKGWKVEAGFSGTQVVALSQVEKEAWAAFPSGKQPAAQESLSYPVRGGRGARTFPGGYVHPKALREALLKALEVMETPFLQAEVEEVKEGGVRGRWREEPFTAQARFVLLAVGAWGSRFGLGVRPLKGEALVLEGPAPPAPLFAGEGYLLPREGGVYVGATQREGWAQGVDLFGLRWLSDYAHERFPLLAGARFREALWGYRPVGELFVGEVERGVLAAVGHGRNGILLAPWTAKRILELLGV</sequence>
<evidence type="ECO:0000313" key="7">
    <source>
        <dbReference type="EMBL" id="RTH33278.1"/>
    </source>
</evidence>
<evidence type="ECO:0000313" key="12">
    <source>
        <dbReference type="Proteomes" id="UP000286928"/>
    </source>
</evidence>
<evidence type="ECO:0000313" key="6">
    <source>
        <dbReference type="EMBL" id="RTH28168.1"/>
    </source>
</evidence>
<proteinExistence type="predicted"/>
<dbReference type="GO" id="GO:0016491">
    <property type="term" value="F:oxidoreductase activity"/>
    <property type="evidence" value="ECO:0007669"/>
    <property type="project" value="UniProtKB-KW"/>
</dbReference>
<dbReference type="Proteomes" id="UP000287439">
    <property type="component" value="Unassembled WGS sequence"/>
</dbReference>
<evidence type="ECO:0000313" key="14">
    <source>
        <dbReference type="Proteomes" id="UP000287306"/>
    </source>
</evidence>
<reference evidence="8" key="2">
    <citation type="submission" date="2017-10" db="EMBL/GenBank/DDBJ databases">
        <authorList>
            <person name="Wilpiszeski R.L."/>
            <person name="Zhidan Z."/>
            <person name="House C.H."/>
        </authorList>
    </citation>
    <scope>NUCLEOTIDE SEQUENCE</scope>
    <source>
        <strain evidence="8">12_S12</strain>
    </source>
</reference>
<evidence type="ECO:0000313" key="10">
    <source>
        <dbReference type="Proteomes" id="UP000053099"/>
    </source>
</evidence>
<name>A0A0N0IR51_THESC</name>
<accession>A0A0N0IR51</accession>
<dbReference type="EMBL" id="PEML01000222">
    <property type="protein sequence ID" value="RTI06956.1"/>
    <property type="molecule type" value="Genomic_DNA"/>
</dbReference>
<evidence type="ECO:0000256" key="1">
    <source>
        <dbReference type="ARBA" id="ARBA00023002"/>
    </source>
</evidence>
<dbReference type="GO" id="GO:0005737">
    <property type="term" value="C:cytoplasm"/>
    <property type="evidence" value="ECO:0007669"/>
    <property type="project" value="TreeGrafter"/>
</dbReference>
<protein>
    <submittedName>
        <fullName evidence="3 4">Oxidoreductase</fullName>
    </submittedName>
</protein>
<keyword evidence="1" id="KW-0560">Oxidoreductase</keyword>
<dbReference type="EMBL" id="LJJR01000008">
    <property type="protein sequence ID" value="KPD32327.1"/>
    <property type="molecule type" value="Genomic_DNA"/>
</dbReference>
<evidence type="ECO:0000313" key="9">
    <source>
        <dbReference type="EMBL" id="RTI13760.1"/>
    </source>
</evidence>
<dbReference type="Gene3D" id="3.30.9.10">
    <property type="entry name" value="D-Amino Acid Oxidase, subunit A, domain 2"/>
    <property type="match status" value="1"/>
</dbReference>
<comment type="caution">
    <text evidence="3">The sequence shown here is derived from an EMBL/GenBank/DDBJ whole genome shotgun (WGS) entry which is preliminary data.</text>
</comment>
<evidence type="ECO:0000313" key="5">
    <source>
        <dbReference type="EMBL" id="RTH20673.1"/>
    </source>
</evidence>
<dbReference type="EMBL" id="PELV01000038">
    <property type="protein sequence ID" value="RTH20673.1"/>
    <property type="molecule type" value="Genomic_DNA"/>
</dbReference>
<evidence type="ECO:0000313" key="3">
    <source>
        <dbReference type="EMBL" id="KPD32327.1"/>
    </source>
</evidence>
<evidence type="ECO:0000313" key="15">
    <source>
        <dbReference type="Proteomes" id="UP000287439"/>
    </source>
</evidence>
<dbReference type="Proteomes" id="UP000053099">
    <property type="component" value="Unassembled WGS sequence"/>
</dbReference>
<organism evidence="3 10">
    <name type="scientific">Thermus scotoductus</name>
    <dbReference type="NCBI Taxonomy" id="37636"/>
    <lineage>
        <taxon>Bacteria</taxon>
        <taxon>Thermotogati</taxon>
        <taxon>Deinococcota</taxon>
        <taxon>Deinococci</taxon>
        <taxon>Thermales</taxon>
        <taxon>Thermaceae</taxon>
        <taxon>Thermus</taxon>
    </lineage>
</organism>
<dbReference type="Proteomes" id="UP000287155">
    <property type="component" value="Unassembled WGS sequence"/>
</dbReference>
<gene>
    <name evidence="3" type="ORF">AN926_04155</name>
    <name evidence="8" type="ORF">CSW25_07160</name>
    <name evidence="9" type="ORF">CSW27_08085</name>
    <name evidence="7" type="ORF">CSW33_04755</name>
    <name evidence="6" type="ORF">CSW38_01675</name>
    <name evidence="5" type="ORF">CSW41_01760</name>
    <name evidence="4" type="ORF">CSW45_08975</name>
</gene>
<reference evidence="3 10" key="1">
    <citation type="submission" date="2015-09" db="EMBL/GenBank/DDBJ databases">
        <title>Draft genome sequence of Thermus scotoductus strain K1 isolated from a geothermal spring in Nagorno-Karabakh, Armenia.</title>
        <authorList>
            <person name="Saghatelyan A."/>
            <person name="Poghosyan L."/>
            <person name="Panosyan H."/>
            <person name="Birkeland N.-K."/>
        </authorList>
    </citation>
    <scope>NUCLEOTIDE SEQUENCE [LARGE SCALE GENOMIC DNA]</scope>
    <source>
        <strain evidence="3 10">K1</strain>
    </source>
</reference>
<dbReference type="EMBL" id="PEMD01000111">
    <property type="protein sequence ID" value="RTH33278.1"/>
    <property type="molecule type" value="Genomic_DNA"/>
</dbReference>
<dbReference type="EMBL" id="PELR01000323">
    <property type="protein sequence ID" value="RTH01896.1"/>
    <property type="molecule type" value="Genomic_DNA"/>
</dbReference>
<dbReference type="Proteomes" id="UP000286910">
    <property type="component" value="Unassembled WGS sequence"/>
</dbReference>
<evidence type="ECO:0000313" key="16">
    <source>
        <dbReference type="Proteomes" id="UP000287962"/>
    </source>
</evidence>
<feature type="domain" description="FAD dependent oxidoreductase" evidence="2">
    <location>
        <begin position="5"/>
        <end position="316"/>
    </location>
</feature>
<evidence type="ECO:0000313" key="4">
    <source>
        <dbReference type="EMBL" id="RTH01896.1"/>
    </source>
</evidence>
<dbReference type="AlphaFoldDB" id="A0A0N0IR51"/>
<dbReference type="Pfam" id="PF01266">
    <property type="entry name" value="DAO"/>
    <property type="match status" value="1"/>
</dbReference>
<dbReference type="Gene3D" id="3.50.50.60">
    <property type="entry name" value="FAD/NAD(P)-binding domain"/>
    <property type="match status" value="1"/>
</dbReference>
<dbReference type="EMBL" id="PEMJ01000264">
    <property type="protein sequence ID" value="RTI13760.1"/>
    <property type="molecule type" value="Genomic_DNA"/>
</dbReference>
<dbReference type="Proteomes" id="UP000287306">
    <property type="component" value="Unassembled WGS sequence"/>
</dbReference>
<dbReference type="PANTHER" id="PTHR13847:SF289">
    <property type="entry name" value="GLYCINE OXIDASE"/>
    <property type="match status" value="1"/>
</dbReference>
<reference evidence="11 12" key="3">
    <citation type="journal article" date="2019" name="Extremophiles">
        <title>Biogeography of thermophiles and predominance of Thermus scotoductus in domestic water heaters.</title>
        <authorList>
            <person name="Wilpiszeski R.L."/>
            <person name="Zhang Z."/>
            <person name="House C.H."/>
        </authorList>
    </citation>
    <scope>NUCLEOTIDE SEQUENCE [LARGE SCALE GENOMIC DNA]</scope>
    <source>
        <strain evidence="8 16">12_S12</strain>
        <strain evidence="9 13">14_S14</strain>
        <strain evidence="7 12">20_S20</strain>
        <strain evidence="6 14">25_S25</strain>
        <strain evidence="5 15">28_S28</strain>
        <strain evidence="4 11">32_S32</strain>
    </source>
</reference>
<dbReference type="Proteomes" id="UP000286928">
    <property type="component" value="Unassembled WGS sequence"/>
</dbReference>
<evidence type="ECO:0000313" key="8">
    <source>
        <dbReference type="EMBL" id="RTI06956.1"/>
    </source>
</evidence>
<dbReference type="EMBL" id="PELY01000034">
    <property type="protein sequence ID" value="RTH28168.1"/>
    <property type="molecule type" value="Genomic_DNA"/>
</dbReference>
<keyword evidence="16" id="KW-1185">Reference proteome</keyword>
<dbReference type="InterPro" id="IPR036188">
    <property type="entry name" value="FAD/NAD-bd_sf"/>
</dbReference>
<evidence type="ECO:0000313" key="13">
    <source>
        <dbReference type="Proteomes" id="UP000287155"/>
    </source>
</evidence>
<dbReference type="RefSeq" id="WP_015717080.1">
    <property type="nucleotide sequence ID" value="NZ_DAHVNI010000043.1"/>
</dbReference>
<dbReference type="Proteomes" id="UP000287962">
    <property type="component" value="Unassembled WGS sequence"/>
</dbReference>
<evidence type="ECO:0000259" key="2">
    <source>
        <dbReference type="Pfam" id="PF01266"/>
    </source>
</evidence>